<dbReference type="InterPro" id="IPR011009">
    <property type="entry name" value="Kinase-like_dom_sf"/>
</dbReference>
<feature type="region of interest" description="Disordered" evidence="1">
    <location>
        <begin position="232"/>
        <end position="280"/>
    </location>
</feature>
<dbReference type="OrthoDB" id="1911848at2759"/>
<protein>
    <recommendedName>
        <fullName evidence="2">Protein kinase domain-containing protein</fullName>
    </recommendedName>
</protein>
<dbReference type="PANTHER" id="PTHR37542:SF3">
    <property type="entry name" value="PRION-INHIBITION AND PROPAGATION HELO DOMAIN-CONTAINING PROTEIN"/>
    <property type="match status" value="1"/>
</dbReference>
<dbReference type="PANTHER" id="PTHR37542">
    <property type="entry name" value="HELO DOMAIN-CONTAINING PROTEIN-RELATED"/>
    <property type="match status" value="1"/>
</dbReference>
<accession>S8AI00</accession>
<keyword evidence="4" id="KW-1185">Reference proteome</keyword>
<feature type="domain" description="Protein kinase" evidence="2">
    <location>
        <begin position="267"/>
        <end position="641"/>
    </location>
</feature>
<sequence>MEVLQATTAICQAVEYIFKYVEACIHFGKEADRLHTNLGFEVIWLKGLQRYLDDVFSGTDLSSPVFNQLSPADQQAILKIRQHIGRIEVKAQKVLKNVQRQDKRQHLVRMFWVFIKTDAQDLASEISEWRQRLGIRILNLPERVATLYDLVPMVDSGPSPSAATATTAIANATAVAATSAGVAQASSPVIHSATGVNLNSPTGSLVATGTTGSSVATGTSPSTGRQTLLVSNSNTVPNATVSASTASPDASGGPASGPQPSSVNPTLAKENTPAKGSIQTKERISRYNALSQPERLDIAQKIFLADPASAFANALPNDSRTAFALLSNKQVLLEFRPYDPILQEDQNQDELKVLLDKTGDLSAELNNLDATTTSILQCVGYFNDTATSRIGSAFLLPFNVDTREPVRSMKDVILMERRSPSGKKRRISVHHSLNQRFVFARRIVTSVCYFHSFDWVHKDINSSNLIVLDYYDPDDDGSENEGKPDRKYLRFPYKLGHPYLVSFDKAREDKEISSLRDPNEEWVWHANIYRHPVRQYGTTTVQKHTTRHDLYSLGVVLLELGLWESVANKYAPKISGLRSKQVTAALIDIAKEDLRPIVGDRYTEAVIKCLSEEIDGDDASTVMRYLNEILDDMEEIAAHTS</sequence>
<dbReference type="SUPFAM" id="SSF56112">
    <property type="entry name" value="Protein kinase-like (PK-like)"/>
    <property type="match status" value="1"/>
</dbReference>
<dbReference type="AlphaFoldDB" id="S8AI00"/>
<reference evidence="4" key="2">
    <citation type="submission" date="2013-04" db="EMBL/GenBank/DDBJ databases">
        <title>Genomic mechanisms accounting for the adaptation to parasitism in nematode-trapping fungi.</title>
        <authorList>
            <person name="Ahren D.G."/>
        </authorList>
    </citation>
    <scope>NUCLEOTIDE SEQUENCE [LARGE SCALE GENOMIC DNA]</scope>
    <source>
        <strain evidence="4">CBS 200.50</strain>
    </source>
</reference>
<reference evidence="3 4" key="1">
    <citation type="journal article" date="2013" name="PLoS Genet.">
        <title>Genomic mechanisms accounting for the adaptation to parasitism in nematode-trapping fungi.</title>
        <authorList>
            <person name="Meerupati T."/>
            <person name="Andersson K.M."/>
            <person name="Friman E."/>
            <person name="Kumar D."/>
            <person name="Tunlid A."/>
            <person name="Ahren D."/>
        </authorList>
    </citation>
    <scope>NUCLEOTIDE SEQUENCE [LARGE SCALE GENOMIC DNA]</scope>
    <source>
        <strain evidence="3 4">CBS 200.50</strain>
    </source>
</reference>
<name>S8AI00_DACHA</name>
<dbReference type="HOGENOM" id="CLU_028627_1_0_1"/>
<dbReference type="Proteomes" id="UP000015100">
    <property type="component" value="Unassembled WGS sequence"/>
</dbReference>
<dbReference type="PROSITE" id="PS50011">
    <property type="entry name" value="PROTEIN_KINASE_DOM"/>
    <property type="match status" value="1"/>
</dbReference>
<evidence type="ECO:0000313" key="4">
    <source>
        <dbReference type="Proteomes" id="UP000015100"/>
    </source>
</evidence>
<feature type="compositionally biased region" description="Polar residues" evidence="1">
    <location>
        <begin position="232"/>
        <end position="241"/>
    </location>
</feature>
<organism evidence="3 4">
    <name type="scientific">Dactylellina haptotyla (strain CBS 200.50)</name>
    <name type="common">Nematode-trapping fungus</name>
    <name type="synonym">Monacrosporium haptotylum</name>
    <dbReference type="NCBI Taxonomy" id="1284197"/>
    <lineage>
        <taxon>Eukaryota</taxon>
        <taxon>Fungi</taxon>
        <taxon>Dikarya</taxon>
        <taxon>Ascomycota</taxon>
        <taxon>Pezizomycotina</taxon>
        <taxon>Orbiliomycetes</taxon>
        <taxon>Orbiliales</taxon>
        <taxon>Orbiliaceae</taxon>
        <taxon>Dactylellina</taxon>
    </lineage>
</organism>
<feature type="compositionally biased region" description="Low complexity" evidence="1">
    <location>
        <begin position="242"/>
        <end position="262"/>
    </location>
</feature>
<dbReference type="GO" id="GO:0004672">
    <property type="term" value="F:protein kinase activity"/>
    <property type="evidence" value="ECO:0007669"/>
    <property type="project" value="InterPro"/>
</dbReference>
<evidence type="ECO:0000259" key="2">
    <source>
        <dbReference type="PROSITE" id="PS50011"/>
    </source>
</evidence>
<dbReference type="STRING" id="1284197.S8AI00"/>
<evidence type="ECO:0000313" key="3">
    <source>
        <dbReference type="EMBL" id="EPS40766.1"/>
    </source>
</evidence>
<gene>
    <name evidence="3" type="ORF">H072_5356</name>
</gene>
<dbReference type="Gene3D" id="1.10.510.10">
    <property type="entry name" value="Transferase(Phosphotransferase) domain 1"/>
    <property type="match status" value="1"/>
</dbReference>
<dbReference type="InterPro" id="IPR000719">
    <property type="entry name" value="Prot_kinase_dom"/>
</dbReference>
<dbReference type="EMBL" id="AQGS01000278">
    <property type="protein sequence ID" value="EPS40766.1"/>
    <property type="molecule type" value="Genomic_DNA"/>
</dbReference>
<dbReference type="GO" id="GO:0005524">
    <property type="term" value="F:ATP binding"/>
    <property type="evidence" value="ECO:0007669"/>
    <property type="project" value="InterPro"/>
</dbReference>
<dbReference type="eggNOG" id="ENOG502S5KQ">
    <property type="taxonomic scope" value="Eukaryota"/>
</dbReference>
<proteinExistence type="predicted"/>
<evidence type="ECO:0000256" key="1">
    <source>
        <dbReference type="SAM" id="MobiDB-lite"/>
    </source>
</evidence>
<comment type="caution">
    <text evidence="3">The sequence shown here is derived from an EMBL/GenBank/DDBJ whole genome shotgun (WGS) entry which is preliminary data.</text>
</comment>